<dbReference type="OrthoDB" id="7870633at2"/>
<proteinExistence type="predicted"/>
<gene>
    <name evidence="4" type="primary">apxIA</name>
    <name evidence="4" type="ORF">AQS8620_03218</name>
</gene>
<comment type="subcellular location">
    <subcellularLocation>
        <location evidence="1">Secreted</location>
    </subcellularLocation>
</comment>
<dbReference type="SUPFAM" id="SSF51120">
    <property type="entry name" value="beta-Roll"/>
    <property type="match status" value="2"/>
</dbReference>
<feature type="compositionally biased region" description="Acidic residues" evidence="3">
    <location>
        <begin position="247"/>
        <end position="260"/>
    </location>
</feature>
<reference evidence="4 5" key="1">
    <citation type="submission" date="2017-03" db="EMBL/GenBank/DDBJ databases">
        <authorList>
            <person name="Afonso C.L."/>
            <person name="Miller P.J."/>
            <person name="Scott M.A."/>
            <person name="Spackman E."/>
            <person name="Goraichik I."/>
            <person name="Dimitrov K.M."/>
            <person name="Suarez D.L."/>
            <person name="Swayne D.E."/>
        </authorList>
    </citation>
    <scope>NUCLEOTIDE SEQUENCE [LARGE SCALE GENOMIC DNA]</scope>
    <source>
        <strain evidence="4 5">CECT 8620</strain>
    </source>
</reference>
<feature type="region of interest" description="Disordered" evidence="3">
    <location>
        <begin position="222"/>
        <end position="300"/>
    </location>
</feature>
<evidence type="ECO:0000256" key="2">
    <source>
        <dbReference type="ARBA" id="ARBA00022525"/>
    </source>
</evidence>
<dbReference type="PRINTS" id="PR00313">
    <property type="entry name" value="CABNDNGRPT"/>
</dbReference>
<keyword evidence="2" id="KW-0964">Secreted</keyword>
<feature type="compositionally biased region" description="Acidic residues" evidence="3">
    <location>
        <begin position="99"/>
        <end position="111"/>
    </location>
</feature>
<dbReference type="GO" id="GO:0005576">
    <property type="term" value="C:extracellular region"/>
    <property type="evidence" value="ECO:0007669"/>
    <property type="project" value="UniProtKB-SubCell"/>
</dbReference>
<feature type="compositionally biased region" description="Low complexity" evidence="3">
    <location>
        <begin position="56"/>
        <end position="73"/>
    </location>
</feature>
<evidence type="ECO:0000256" key="1">
    <source>
        <dbReference type="ARBA" id="ARBA00004613"/>
    </source>
</evidence>
<protein>
    <submittedName>
        <fullName evidence="4">RTX-I toxin determinant A from serotypes 1/9</fullName>
    </submittedName>
</protein>
<evidence type="ECO:0000256" key="3">
    <source>
        <dbReference type="SAM" id="MobiDB-lite"/>
    </source>
</evidence>
<keyword evidence="5" id="KW-1185">Reference proteome</keyword>
<dbReference type="AlphaFoldDB" id="A0A1Y5TS54"/>
<feature type="compositionally biased region" description="Acidic residues" evidence="3">
    <location>
        <begin position="23"/>
        <end position="33"/>
    </location>
</feature>
<dbReference type="Proteomes" id="UP000193862">
    <property type="component" value="Unassembled WGS sequence"/>
</dbReference>
<dbReference type="InterPro" id="IPR050557">
    <property type="entry name" value="RTX_toxin/Mannuronan_C5-epim"/>
</dbReference>
<evidence type="ECO:0000313" key="5">
    <source>
        <dbReference type="Proteomes" id="UP000193862"/>
    </source>
</evidence>
<dbReference type="Pfam" id="PF00353">
    <property type="entry name" value="HemolysinCabind"/>
    <property type="match status" value="4"/>
</dbReference>
<dbReference type="InterPro" id="IPR001343">
    <property type="entry name" value="Hemolysn_Ca-bd"/>
</dbReference>
<dbReference type="GO" id="GO:0005509">
    <property type="term" value="F:calcium ion binding"/>
    <property type="evidence" value="ECO:0007669"/>
    <property type="project" value="InterPro"/>
</dbReference>
<dbReference type="RefSeq" id="WP_085838016.1">
    <property type="nucleotide sequence ID" value="NZ_FWFS01000014.1"/>
</dbReference>
<dbReference type="Gene3D" id="2.150.10.10">
    <property type="entry name" value="Serralysin-like metalloprotease, C-terminal"/>
    <property type="match status" value="2"/>
</dbReference>
<feature type="compositionally biased region" description="Acidic residues" evidence="3">
    <location>
        <begin position="120"/>
        <end position="129"/>
    </location>
</feature>
<dbReference type="PANTHER" id="PTHR38340">
    <property type="entry name" value="S-LAYER PROTEIN"/>
    <property type="match status" value="1"/>
</dbReference>
<dbReference type="EMBL" id="FWFS01000014">
    <property type="protein sequence ID" value="SLN68350.1"/>
    <property type="molecule type" value="Genomic_DNA"/>
</dbReference>
<organism evidence="4 5">
    <name type="scientific">Aquimixticola soesokkakensis</name>
    <dbReference type="NCBI Taxonomy" id="1519096"/>
    <lineage>
        <taxon>Bacteria</taxon>
        <taxon>Pseudomonadati</taxon>
        <taxon>Pseudomonadota</taxon>
        <taxon>Alphaproteobacteria</taxon>
        <taxon>Rhodobacterales</taxon>
        <taxon>Paracoccaceae</taxon>
        <taxon>Aquimixticola</taxon>
    </lineage>
</organism>
<evidence type="ECO:0000313" key="4">
    <source>
        <dbReference type="EMBL" id="SLN68350.1"/>
    </source>
</evidence>
<dbReference type="InterPro" id="IPR011049">
    <property type="entry name" value="Serralysin-like_metalloprot_C"/>
</dbReference>
<feature type="region of interest" description="Disordered" evidence="3">
    <location>
        <begin position="19"/>
        <end position="130"/>
    </location>
</feature>
<sequence>MLWALLLLGMLPVALMPDVAPEQTDDETDDAADLEQASVNSAGADVPDLLDDMSADVDAAADTSDSADSLDSAGTPDSAGEDPAQEAGSADAQDSGQALDEDSLEDSDESTPETVSFTDGESDVYEMDADGSAVEIDGFVAGEDVLSLSLKDGAQGSFSFGKDAGTNDAILSYTNEAGETSIGFNGLSSVPSDDIWLEFTDPESGEDVSQSLSDWLVSTALTPEDGDAIDTPGGTEGEELAIGANDPDAEEDHSDVDTSQDDILTPEPGDAAPSAGNSYRLGDGGETLVLSDDPNEQGATDDIWFDEDAFAFEDGVTFEDVTGGAGNDTIVTGDAAAVVNAGDGDDTLGATDGSAILNGEGGNDTLYGSDGAGSYVLDGGAGNDQIHGGAASEMLIGGAGADVLSGGGGDDSLVMDTDDTATGGAGADSFLLYHGGAADSGHAAITDFTTGEDLLHITYDAPDGAEGTPEITLGTSEDGTGTTVSIDGDLVAVLHNVTNVSAADISASYGAAR</sequence>
<name>A0A1Y5TS54_9RHOB</name>
<accession>A0A1Y5TS54</accession>
<dbReference type="PANTHER" id="PTHR38340:SF1">
    <property type="entry name" value="S-LAYER PROTEIN"/>
    <property type="match status" value="1"/>
</dbReference>